<evidence type="ECO:0000313" key="3">
    <source>
        <dbReference type="Proteomes" id="UP001604277"/>
    </source>
</evidence>
<dbReference type="InterPro" id="IPR011256">
    <property type="entry name" value="Reg_factor_effector_dom_sf"/>
</dbReference>
<accession>A0ABD1WC56</accession>
<sequence length="133" mass="15189">MNSLFNYIRGGNRENVNIDMTAPVLIDILKNSSFKVNLYVAKKFQKIPLPPAYDDRVKAIKLPVYNFAAVRRFSGFIDDANIASELLELKKSLQSTRWQSAIASNAYAAADYNPPWQLQFRVNEIILWFGNTD</sequence>
<dbReference type="Proteomes" id="UP001604277">
    <property type="component" value="Unassembled WGS sequence"/>
</dbReference>
<protein>
    <submittedName>
        <fullName evidence="2">SOUL heme-binding family protein</fullName>
    </submittedName>
</protein>
<keyword evidence="3" id="KW-1185">Reference proteome</keyword>
<dbReference type="PANTHER" id="PTHR11220">
    <property type="entry name" value="HEME-BINDING PROTEIN-RELATED"/>
    <property type="match status" value="1"/>
</dbReference>
<dbReference type="Gene3D" id="3.20.80.10">
    <property type="entry name" value="Regulatory factor, effector binding domain"/>
    <property type="match status" value="1"/>
</dbReference>
<dbReference type="InterPro" id="IPR006917">
    <property type="entry name" value="SOUL_heme-bd"/>
</dbReference>
<comment type="similarity">
    <text evidence="1">Belongs to the HEBP family.</text>
</comment>
<comment type="caution">
    <text evidence="2">The sequence shown here is derived from an EMBL/GenBank/DDBJ whole genome shotgun (WGS) entry which is preliminary data.</text>
</comment>
<proteinExistence type="inferred from homology"/>
<dbReference type="Pfam" id="PF04832">
    <property type="entry name" value="SOUL"/>
    <property type="match status" value="1"/>
</dbReference>
<dbReference type="EMBL" id="JBFOLJ010000004">
    <property type="protein sequence ID" value="KAL2547254.1"/>
    <property type="molecule type" value="Genomic_DNA"/>
</dbReference>
<name>A0ABD1WC56_9LAMI</name>
<dbReference type="SUPFAM" id="SSF55136">
    <property type="entry name" value="Probable bacterial effector-binding domain"/>
    <property type="match status" value="1"/>
</dbReference>
<dbReference type="AlphaFoldDB" id="A0ABD1WC56"/>
<evidence type="ECO:0000256" key="1">
    <source>
        <dbReference type="ARBA" id="ARBA00009817"/>
    </source>
</evidence>
<evidence type="ECO:0000313" key="2">
    <source>
        <dbReference type="EMBL" id="KAL2547254.1"/>
    </source>
</evidence>
<reference evidence="3" key="1">
    <citation type="submission" date="2024-07" db="EMBL/GenBank/DDBJ databases">
        <title>Two chromosome-level genome assemblies of Korean endemic species Abeliophyllum distichum and Forsythia ovata (Oleaceae).</title>
        <authorList>
            <person name="Jang H."/>
        </authorList>
    </citation>
    <scope>NUCLEOTIDE SEQUENCE [LARGE SCALE GENOMIC DNA]</scope>
</reference>
<organism evidence="2 3">
    <name type="scientific">Forsythia ovata</name>
    <dbReference type="NCBI Taxonomy" id="205694"/>
    <lineage>
        <taxon>Eukaryota</taxon>
        <taxon>Viridiplantae</taxon>
        <taxon>Streptophyta</taxon>
        <taxon>Embryophyta</taxon>
        <taxon>Tracheophyta</taxon>
        <taxon>Spermatophyta</taxon>
        <taxon>Magnoliopsida</taxon>
        <taxon>eudicotyledons</taxon>
        <taxon>Gunneridae</taxon>
        <taxon>Pentapetalae</taxon>
        <taxon>asterids</taxon>
        <taxon>lamiids</taxon>
        <taxon>Lamiales</taxon>
        <taxon>Oleaceae</taxon>
        <taxon>Forsythieae</taxon>
        <taxon>Forsythia</taxon>
    </lineage>
</organism>
<dbReference type="PANTHER" id="PTHR11220:SF59">
    <property type="entry name" value="HEME-BINDING PROTEIN 2-LIKE"/>
    <property type="match status" value="1"/>
</dbReference>
<gene>
    <name evidence="2" type="ORF">Fot_16487</name>
</gene>